<feature type="signal peptide" evidence="1">
    <location>
        <begin position="1"/>
        <end position="19"/>
    </location>
</feature>
<evidence type="ECO:0000313" key="2">
    <source>
        <dbReference type="EMBL" id="GMI39708.1"/>
    </source>
</evidence>
<gene>
    <name evidence="2" type="ORF">TrCOL_g3301</name>
</gene>
<accession>A0A9W7GBN1</accession>
<dbReference type="AlphaFoldDB" id="A0A9W7GBN1"/>
<comment type="caution">
    <text evidence="2">The sequence shown here is derived from an EMBL/GenBank/DDBJ whole genome shotgun (WGS) entry which is preliminary data.</text>
</comment>
<feature type="chain" id="PRO_5040928014" evidence="1">
    <location>
        <begin position="20"/>
        <end position="590"/>
    </location>
</feature>
<evidence type="ECO:0000256" key="1">
    <source>
        <dbReference type="SAM" id="SignalP"/>
    </source>
</evidence>
<protein>
    <submittedName>
        <fullName evidence="2">Uncharacterized protein</fullName>
    </submittedName>
</protein>
<evidence type="ECO:0000313" key="3">
    <source>
        <dbReference type="Proteomes" id="UP001165065"/>
    </source>
</evidence>
<name>A0A9W7GBN1_9STRA</name>
<keyword evidence="1" id="KW-0732">Signal</keyword>
<organism evidence="2 3">
    <name type="scientific">Triparma columacea</name>
    <dbReference type="NCBI Taxonomy" id="722753"/>
    <lineage>
        <taxon>Eukaryota</taxon>
        <taxon>Sar</taxon>
        <taxon>Stramenopiles</taxon>
        <taxon>Ochrophyta</taxon>
        <taxon>Bolidophyceae</taxon>
        <taxon>Parmales</taxon>
        <taxon>Triparmaceae</taxon>
        <taxon>Triparma</taxon>
    </lineage>
</organism>
<dbReference type="EMBL" id="BRYA01000109">
    <property type="protein sequence ID" value="GMI39708.1"/>
    <property type="molecule type" value="Genomic_DNA"/>
</dbReference>
<dbReference type="Proteomes" id="UP001165065">
    <property type="component" value="Unassembled WGS sequence"/>
</dbReference>
<reference evidence="3" key="1">
    <citation type="journal article" date="2023" name="Commun. Biol.">
        <title>Genome analysis of Parmales, the sister group of diatoms, reveals the evolutionary specialization of diatoms from phago-mixotrophs to photoautotrophs.</title>
        <authorList>
            <person name="Ban H."/>
            <person name="Sato S."/>
            <person name="Yoshikawa S."/>
            <person name="Yamada K."/>
            <person name="Nakamura Y."/>
            <person name="Ichinomiya M."/>
            <person name="Sato N."/>
            <person name="Blanc-Mathieu R."/>
            <person name="Endo H."/>
            <person name="Kuwata A."/>
            <person name="Ogata H."/>
        </authorList>
    </citation>
    <scope>NUCLEOTIDE SEQUENCE [LARGE SCALE GENOMIC DNA]</scope>
</reference>
<dbReference type="OrthoDB" id="192165at2759"/>
<keyword evidence="3" id="KW-1185">Reference proteome</keyword>
<sequence>MLGLFAVAFMLVCYEYLQTATVVHNFSGGRESLLGVRGGVGAREGGHGGGRINGVSESGVVWAEGGVSSEAVSLESVVGLFGRRDGVGGEGGGEKGFVDKQHTSEQQVSAHEVNKLQEELQAGGGATQSRGSVTNANKLKAVVHSLNPAYGGSAIEAQKQTFTPGRYQGEPKALFDVPCPGKTDGNPVCACQIKCADSRCGRSEQLCNELEGCTTIDFNEGRTWATLKRGPSDQEMDIFEWEGHDYTMGVVEEKFGSLKGGDGKSGSKVSDIMREAKLTSPIPVSDPQNPLCSGTTQYKNPHPASFSELGGKTLGVAGLSLQTPGTLLNSMISWDKSGLLDVSAESLLILNDPHPGELALGLDYGFRVVQPKDIPNAKINPKYDNVVTIGAAFYYAMEMMSTDYVIFLEKDFMADVTVSREKFMSEILAGMELLEEGAWIIRMRSRKQQGCDSFKDCGRTQNWSSNDSKDRIKNHWNFYCDNYASLPGGKNMVSECVKDPEYRCHTSFDSNWSLNAVMVKRETMLEAKPKGGHMVFGKGKEPMSLAEFGLSTYDNQAGFEGRMISEDWGQYKLPVCISVDGIFLHVELDG</sequence>
<proteinExistence type="predicted"/>